<gene>
    <name evidence="1" type="ORF">DW352_09190</name>
</gene>
<dbReference type="AlphaFoldDB" id="A0A345ZUS1"/>
<organism evidence="1 2">
    <name type="scientific">Pseudolabrys taiwanensis</name>
    <dbReference type="NCBI Taxonomy" id="331696"/>
    <lineage>
        <taxon>Bacteria</taxon>
        <taxon>Pseudomonadati</taxon>
        <taxon>Pseudomonadota</taxon>
        <taxon>Alphaproteobacteria</taxon>
        <taxon>Hyphomicrobiales</taxon>
        <taxon>Xanthobacteraceae</taxon>
        <taxon>Pseudolabrys</taxon>
    </lineage>
</organism>
<sequence>MLKSERDARERAEARFKFRQHQRDDASQAVVDYKAEAQRAIDRIPRLRAQRTAAEAAANEAGIRSRIK</sequence>
<dbReference type="EMBL" id="CP031417">
    <property type="protein sequence ID" value="AXK80668.1"/>
    <property type="molecule type" value="Genomic_DNA"/>
</dbReference>
<accession>A0A345ZUS1</accession>
<evidence type="ECO:0000313" key="2">
    <source>
        <dbReference type="Proteomes" id="UP000254889"/>
    </source>
</evidence>
<name>A0A345ZUS1_9HYPH</name>
<dbReference type="KEGG" id="ptaw:DW352_09190"/>
<reference evidence="1 2" key="1">
    <citation type="submission" date="2018-07" db="EMBL/GenBank/DDBJ databases">
        <authorList>
            <person name="Quirk P.G."/>
            <person name="Krulwich T.A."/>
        </authorList>
    </citation>
    <scope>NUCLEOTIDE SEQUENCE [LARGE SCALE GENOMIC DNA]</scope>
    <source>
        <strain evidence="1 2">CC-BB4</strain>
    </source>
</reference>
<evidence type="ECO:0000313" key="1">
    <source>
        <dbReference type="EMBL" id="AXK80668.1"/>
    </source>
</evidence>
<dbReference type="Proteomes" id="UP000254889">
    <property type="component" value="Chromosome"/>
</dbReference>
<proteinExistence type="predicted"/>
<protein>
    <submittedName>
        <fullName evidence="1">Uncharacterized protein</fullName>
    </submittedName>
</protein>
<keyword evidence="2" id="KW-1185">Reference proteome</keyword>